<accession>A0ABQ9TN55</accession>
<evidence type="ECO:0000256" key="1">
    <source>
        <dbReference type="SAM" id="MobiDB-lite"/>
    </source>
</evidence>
<protein>
    <submittedName>
        <fullName evidence="2">Uncharacterized protein</fullName>
    </submittedName>
</protein>
<name>A0ABQ9TN55_SAGOE</name>
<reference evidence="2 3" key="1">
    <citation type="submission" date="2023-05" db="EMBL/GenBank/DDBJ databases">
        <title>B98-5 Cell Line De Novo Hybrid Assembly: An Optical Mapping Approach.</title>
        <authorList>
            <person name="Kananen K."/>
            <person name="Auerbach J.A."/>
            <person name="Kautto E."/>
            <person name="Blachly J.S."/>
        </authorList>
    </citation>
    <scope>NUCLEOTIDE SEQUENCE [LARGE SCALE GENOMIC DNA]</scope>
    <source>
        <strain evidence="2">B95-8</strain>
        <tissue evidence="2">Cell line</tissue>
    </source>
</reference>
<comment type="caution">
    <text evidence="2">The sequence shown here is derived from an EMBL/GenBank/DDBJ whole genome shotgun (WGS) entry which is preliminary data.</text>
</comment>
<evidence type="ECO:0000313" key="2">
    <source>
        <dbReference type="EMBL" id="KAK2086204.1"/>
    </source>
</evidence>
<dbReference type="EMBL" id="JASSZA010000020">
    <property type="protein sequence ID" value="KAK2086204.1"/>
    <property type="molecule type" value="Genomic_DNA"/>
</dbReference>
<dbReference type="Proteomes" id="UP001266305">
    <property type="component" value="Unassembled WGS sequence"/>
</dbReference>
<evidence type="ECO:0000313" key="3">
    <source>
        <dbReference type="Proteomes" id="UP001266305"/>
    </source>
</evidence>
<gene>
    <name evidence="2" type="ORF">P7K49_035629</name>
</gene>
<sequence length="264" mass="29415">MIASQAGATLNNLMSHAQELVAKLRSLQFDQREFTLLLSLKSPESETCYVFMSAQPSASLVLEENEDFVDWSEARGCVERGLQQYSPLRDETMFPKRWAVVASGDDSTGPDRKATTSSMSSRLSPDPHLQRSNGHNSRTKVIEDFEDRSFLFDGKYYSEATSKLGVCPPMRVKDFTVHSLFTLAARFLLPRQGCSNHAVEGGNRDELLRKEVHGGTGDIRVLPSLITSGRAWKYCRHSFGEENAKGLQKEATSAHFSRRGTATC</sequence>
<proteinExistence type="predicted"/>
<organism evidence="2 3">
    <name type="scientific">Saguinus oedipus</name>
    <name type="common">Cotton-top tamarin</name>
    <name type="synonym">Oedipomidas oedipus</name>
    <dbReference type="NCBI Taxonomy" id="9490"/>
    <lineage>
        <taxon>Eukaryota</taxon>
        <taxon>Metazoa</taxon>
        <taxon>Chordata</taxon>
        <taxon>Craniata</taxon>
        <taxon>Vertebrata</taxon>
        <taxon>Euteleostomi</taxon>
        <taxon>Mammalia</taxon>
        <taxon>Eutheria</taxon>
        <taxon>Euarchontoglires</taxon>
        <taxon>Primates</taxon>
        <taxon>Haplorrhini</taxon>
        <taxon>Platyrrhini</taxon>
        <taxon>Cebidae</taxon>
        <taxon>Callitrichinae</taxon>
        <taxon>Saguinus</taxon>
    </lineage>
</organism>
<feature type="region of interest" description="Disordered" evidence="1">
    <location>
        <begin position="102"/>
        <end position="137"/>
    </location>
</feature>
<keyword evidence="3" id="KW-1185">Reference proteome</keyword>